<evidence type="ECO:0000259" key="2">
    <source>
        <dbReference type="Pfam" id="PF13421"/>
    </source>
</evidence>
<dbReference type="InterPro" id="IPR033880">
    <property type="entry name" value="SPFH_YdjI"/>
</dbReference>
<feature type="compositionally biased region" description="Low complexity" evidence="1">
    <location>
        <begin position="280"/>
        <end position="305"/>
    </location>
</feature>
<name>A0A0J1IL32_NIACI</name>
<organism evidence="3 4">
    <name type="scientific">Niallia circulans</name>
    <name type="common">Bacillus circulans</name>
    <dbReference type="NCBI Taxonomy" id="1397"/>
    <lineage>
        <taxon>Bacteria</taxon>
        <taxon>Bacillati</taxon>
        <taxon>Bacillota</taxon>
        <taxon>Bacilli</taxon>
        <taxon>Bacillales</taxon>
        <taxon>Bacillaceae</taxon>
        <taxon>Niallia</taxon>
    </lineage>
</organism>
<dbReference type="InterPro" id="IPR036013">
    <property type="entry name" value="Band_7/SPFH_dom_sf"/>
</dbReference>
<protein>
    <recommendedName>
        <fullName evidence="2">SPFH domain-containing protein</fullName>
    </recommendedName>
</protein>
<gene>
    <name evidence="3" type="ORF">ABW02_08920</name>
</gene>
<dbReference type="CDD" id="cd03408">
    <property type="entry name" value="SPFH_like_u1"/>
    <property type="match status" value="1"/>
</dbReference>
<dbReference type="EMBL" id="LDPH01000007">
    <property type="protein sequence ID" value="KLV26669.1"/>
    <property type="molecule type" value="Genomic_DNA"/>
</dbReference>
<dbReference type="SUPFAM" id="SSF117892">
    <property type="entry name" value="Band 7/SPFH domain"/>
    <property type="match status" value="1"/>
</dbReference>
<dbReference type="PATRIC" id="fig|1397.4.peg.5038"/>
<sequence>MSFFRNQFANVVEWEEFREDMIFYKWKNREIKKGSKLIIRPGQDAIFLNNGNIEGAFQEEGEYDIESQIVPFLSTLKGFKFGFNSGMRVEVLFVNTKEFTVKWGTKNAINIPAAGLPGGMPIRANGTFQFKVKDYIALIDKIAGIKNQYLVEDVKIRIISVLDQLLMKWIVTAGKDMFNLQANSFEIAKGIQEDLNSQMMESGLAITGFQIMSFSYPKEVQEMINKNASHGMVGNIDKYQQISMIDGMANGKMSGGGAASDMAGMMMGMNMANQMMDKMNKQNQSQGQNQQQAPAQQPTPEAASQNQEKKRPNFCPNCGTKTGEGNFCSNCGHKLV</sequence>
<feature type="domain" description="SPFH" evidence="2">
    <location>
        <begin position="26"/>
        <end position="231"/>
    </location>
</feature>
<dbReference type="Gene3D" id="3.30.479.30">
    <property type="entry name" value="Band 7 domain"/>
    <property type="match status" value="1"/>
</dbReference>
<proteinExistence type="predicted"/>
<dbReference type="OrthoDB" id="9764015at2"/>
<dbReference type="RefSeq" id="WP_047941644.1">
    <property type="nucleotide sequence ID" value="NZ_CP026040.1"/>
</dbReference>
<keyword evidence="4" id="KW-1185">Reference proteome</keyword>
<reference evidence="3 4" key="1">
    <citation type="submission" date="2015-05" db="EMBL/GenBank/DDBJ databases">
        <title>Whole genome sequence and identification of bacterial endophytes from Costus igneus.</title>
        <authorList>
            <person name="Lee Y.P."/>
            <person name="Gan H.M."/>
            <person name="Eng W."/>
            <person name="Wheatley M.S."/>
            <person name="Caraballo A."/>
            <person name="Polter S."/>
            <person name="Savka M.A."/>
            <person name="Hudson A.O."/>
        </authorList>
    </citation>
    <scope>NUCLEOTIDE SEQUENCE [LARGE SCALE GENOMIC DNA]</scope>
    <source>
        <strain evidence="3 4">RIT379</strain>
    </source>
</reference>
<dbReference type="PANTHER" id="PTHR37826">
    <property type="entry name" value="FLOTILLIN BAND_7_5 DOMAIN PROTEIN"/>
    <property type="match status" value="1"/>
</dbReference>
<evidence type="ECO:0000256" key="1">
    <source>
        <dbReference type="SAM" id="MobiDB-lite"/>
    </source>
</evidence>
<evidence type="ECO:0000313" key="3">
    <source>
        <dbReference type="EMBL" id="KLV26669.1"/>
    </source>
</evidence>
<comment type="caution">
    <text evidence="3">The sequence shown here is derived from an EMBL/GenBank/DDBJ whole genome shotgun (WGS) entry which is preliminary data.</text>
</comment>
<dbReference type="AlphaFoldDB" id="A0A0J1IL32"/>
<dbReference type="Pfam" id="PF13421">
    <property type="entry name" value="Band_7_1"/>
    <property type="match status" value="1"/>
</dbReference>
<feature type="region of interest" description="Disordered" evidence="1">
    <location>
        <begin position="280"/>
        <end position="312"/>
    </location>
</feature>
<accession>A0A0J1IL32</accession>
<evidence type="ECO:0000313" key="4">
    <source>
        <dbReference type="Proteomes" id="UP000036045"/>
    </source>
</evidence>
<dbReference type="PANTHER" id="PTHR37826:SF2">
    <property type="entry name" value="ZINC-RIBBON DOMAIN-CONTAINING PROTEIN"/>
    <property type="match status" value="1"/>
</dbReference>
<dbReference type="GeneID" id="56347977"/>
<dbReference type="Proteomes" id="UP000036045">
    <property type="component" value="Unassembled WGS sequence"/>
</dbReference>